<dbReference type="Proteomes" id="UP001652504">
    <property type="component" value="Unassembled WGS sequence"/>
</dbReference>
<gene>
    <name evidence="1" type="ORF">OE749_14270</name>
</gene>
<accession>A0ABT3ABA0</accession>
<keyword evidence="2" id="KW-1185">Reference proteome</keyword>
<evidence type="ECO:0000313" key="1">
    <source>
        <dbReference type="EMBL" id="MCV2885860.1"/>
    </source>
</evidence>
<sequence>MNPSISRFTHMDDWIFEVKLVRALRVKNYGDPYTAVATLSVNGDHMYIDTQMTREGDDFTRKDFNTFCHFCRDLEVKSMHYDKMKNGERMSRIIDLSKSHVQTTPIVRLVK</sequence>
<organism evidence="1 2">
    <name type="scientific">Fluctibacter corallii</name>
    <dbReference type="NCBI Taxonomy" id="2984329"/>
    <lineage>
        <taxon>Bacteria</taxon>
        <taxon>Pseudomonadati</taxon>
        <taxon>Pseudomonadota</taxon>
        <taxon>Gammaproteobacteria</taxon>
        <taxon>Alteromonadales</taxon>
        <taxon>Alteromonadaceae</taxon>
        <taxon>Fluctibacter</taxon>
    </lineage>
</organism>
<dbReference type="RefSeq" id="WP_263713139.1">
    <property type="nucleotide sequence ID" value="NZ_JAOWKX010000007.1"/>
</dbReference>
<name>A0ABT3ABA0_9ALTE</name>
<evidence type="ECO:0000313" key="2">
    <source>
        <dbReference type="Proteomes" id="UP001652504"/>
    </source>
</evidence>
<comment type="caution">
    <text evidence="1">The sequence shown here is derived from an EMBL/GenBank/DDBJ whole genome shotgun (WGS) entry which is preliminary data.</text>
</comment>
<dbReference type="EMBL" id="JAOWKX010000007">
    <property type="protein sequence ID" value="MCV2885860.1"/>
    <property type="molecule type" value="Genomic_DNA"/>
</dbReference>
<protein>
    <submittedName>
        <fullName evidence="1">Uncharacterized protein</fullName>
    </submittedName>
</protein>
<reference evidence="1 2" key="1">
    <citation type="submission" date="2022-10" db="EMBL/GenBank/DDBJ databases">
        <title>Aestuariibacter sp. AA17 isolated from Montipora capitata coral fragment.</title>
        <authorList>
            <person name="Emsley S.A."/>
            <person name="Pfannmuller K.M."/>
            <person name="Loughran R.M."/>
            <person name="Shlafstein M."/>
            <person name="Papke E."/>
            <person name="Saw J.H."/>
            <person name="Ushijima B."/>
            <person name="Videau P."/>
        </authorList>
    </citation>
    <scope>NUCLEOTIDE SEQUENCE [LARGE SCALE GENOMIC DNA]</scope>
    <source>
        <strain evidence="1 2">AA17</strain>
    </source>
</reference>
<proteinExistence type="predicted"/>